<feature type="domain" description="Barstar (barnase inhibitor)" evidence="2">
    <location>
        <begin position="1"/>
        <end position="79"/>
    </location>
</feature>
<name>A0A6N3H2Z0_EUBLI</name>
<dbReference type="AlphaFoldDB" id="A0A6N3H2Z0"/>
<dbReference type="Gene3D" id="3.30.370.10">
    <property type="entry name" value="Barstar-like"/>
    <property type="match status" value="1"/>
</dbReference>
<dbReference type="InterPro" id="IPR000468">
    <property type="entry name" value="Barstar"/>
</dbReference>
<dbReference type="Pfam" id="PF01337">
    <property type="entry name" value="Barstar"/>
    <property type="match status" value="1"/>
</dbReference>
<evidence type="ECO:0000256" key="1">
    <source>
        <dbReference type="ARBA" id="ARBA00006845"/>
    </source>
</evidence>
<dbReference type="InterPro" id="IPR035905">
    <property type="entry name" value="Barstar-like_sf"/>
</dbReference>
<dbReference type="EMBL" id="CACRTR010000023">
    <property type="protein sequence ID" value="VYU71447.1"/>
    <property type="molecule type" value="Genomic_DNA"/>
</dbReference>
<evidence type="ECO:0000313" key="3">
    <source>
        <dbReference type="EMBL" id="VYU71447.1"/>
    </source>
</evidence>
<reference evidence="3" key="1">
    <citation type="submission" date="2019-11" db="EMBL/GenBank/DDBJ databases">
        <authorList>
            <person name="Feng L."/>
        </authorList>
    </citation>
    <scope>NUCLEOTIDE SEQUENCE</scope>
    <source>
        <strain evidence="3">ElimosumLFYP34</strain>
    </source>
</reference>
<protein>
    <submittedName>
        <fullName evidence="3">Barstar</fullName>
    </submittedName>
</protein>
<sequence length="89" mass="10181">MRTITLDGQRMVSIQETHAYIEKKLEIHDYYGKNLDALWDSLTSIGTSTRLEIIHFNAAEAHLGPYGEKLRQVLMDAAVENTFLQVVFL</sequence>
<comment type="similarity">
    <text evidence="1">Belongs to the barstar family.</text>
</comment>
<organism evidence="3">
    <name type="scientific">Eubacterium limosum</name>
    <dbReference type="NCBI Taxonomy" id="1736"/>
    <lineage>
        <taxon>Bacteria</taxon>
        <taxon>Bacillati</taxon>
        <taxon>Bacillota</taxon>
        <taxon>Clostridia</taxon>
        <taxon>Eubacteriales</taxon>
        <taxon>Eubacteriaceae</taxon>
        <taxon>Eubacterium</taxon>
    </lineage>
</organism>
<gene>
    <name evidence="3" type="ORF">ELLFYP34_00924</name>
</gene>
<dbReference type="SUPFAM" id="SSF52038">
    <property type="entry name" value="Barstar-related"/>
    <property type="match status" value="1"/>
</dbReference>
<accession>A0A6N3H2Z0</accession>
<evidence type="ECO:0000259" key="2">
    <source>
        <dbReference type="Pfam" id="PF01337"/>
    </source>
</evidence>
<proteinExistence type="inferred from homology"/>